<dbReference type="InterPro" id="IPR050492">
    <property type="entry name" value="Bact_metal-bind_prot9"/>
</dbReference>
<dbReference type="GO" id="GO:0030001">
    <property type="term" value="P:metal ion transport"/>
    <property type="evidence" value="ECO:0007669"/>
    <property type="project" value="InterPro"/>
</dbReference>
<evidence type="ECO:0000313" key="7">
    <source>
        <dbReference type="EMBL" id="KYG66177.1"/>
    </source>
</evidence>
<comment type="caution">
    <text evidence="7">The sequence shown here is derived from an EMBL/GenBank/DDBJ whole genome shotgun (WGS) entry which is preliminary data.</text>
</comment>
<dbReference type="RefSeq" id="WP_061833743.1">
    <property type="nucleotide sequence ID" value="NZ_LUKE01000001.1"/>
</dbReference>
<dbReference type="GO" id="GO:0046872">
    <property type="term" value="F:metal ion binding"/>
    <property type="evidence" value="ECO:0007669"/>
    <property type="project" value="InterPro"/>
</dbReference>
<dbReference type="InterPro" id="IPR006129">
    <property type="entry name" value="AdhesinB"/>
</dbReference>
<evidence type="ECO:0000256" key="1">
    <source>
        <dbReference type="ARBA" id="ARBA00011028"/>
    </source>
</evidence>
<organism evidence="7 8">
    <name type="scientific">Bdellovibrio bacteriovorus</name>
    <dbReference type="NCBI Taxonomy" id="959"/>
    <lineage>
        <taxon>Bacteria</taxon>
        <taxon>Pseudomonadati</taxon>
        <taxon>Bdellovibrionota</taxon>
        <taxon>Bdellovibrionia</taxon>
        <taxon>Bdellovibrionales</taxon>
        <taxon>Pseudobdellovibrionaceae</taxon>
        <taxon>Bdellovibrio</taxon>
    </lineage>
</organism>
<evidence type="ECO:0000256" key="6">
    <source>
        <dbReference type="SAM" id="SignalP"/>
    </source>
</evidence>
<proteinExistence type="inferred from homology"/>
<accession>A0A150WPE7</accession>
<evidence type="ECO:0000256" key="2">
    <source>
        <dbReference type="ARBA" id="ARBA00022448"/>
    </source>
</evidence>
<gene>
    <name evidence="7" type="ORF">AZI86_03710</name>
</gene>
<protein>
    <submittedName>
        <fullName evidence="7">Metal ion ABC transporter substrate-binding protein</fullName>
    </submittedName>
</protein>
<comment type="similarity">
    <text evidence="1 4">Belongs to the bacterial solute-binding protein 9 family.</text>
</comment>
<dbReference type="Gene3D" id="3.40.50.1980">
    <property type="entry name" value="Nitrogenase molybdenum iron protein domain"/>
    <property type="match status" value="2"/>
</dbReference>
<keyword evidence="2 4" id="KW-0813">Transport</keyword>
<evidence type="ECO:0000313" key="8">
    <source>
        <dbReference type="Proteomes" id="UP000075320"/>
    </source>
</evidence>
<dbReference type="InterPro" id="IPR006127">
    <property type="entry name" value="ZnuA-like"/>
</dbReference>
<dbReference type="Proteomes" id="UP000075320">
    <property type="component" value="Unassembled WGS sequence"/>
</dbReference>
<feature type="coiled-coil region" evidence="5">
    <location>
        <begin position="160"/>
        <end position="187"/>
    </location>
</feature>
<sequence>MKLFVLSFVFFAFAAQAKIKVVTTTADVAEVVSAIGGDAVEVQTLLRGSEDPHYAEARPDYILKVNRADIVCSQGLGLEVGWLPKVLSKSGNAKIQEGGRGYCVLGKAVKPIDVPTGVINRSMGDVHPEGNPHFNLSLVKLAESGEEVVRVLSAEDPEKASEFQKNYDSLKKRLSNLQAELAKTVKKKKVMEYHKEFTYFFDSYGLESAGSLEEKPGMPPSATRIALVAKQAKENKVVVLFASPSAPHKTLERFTELSGIPTVTVPSYVSTSGDAKSVEALQKLLINSIP</sequence>
<evidence type="ECO:0000256" key="4">
    <source>
        <dbReference type="RuleBase" id="RU003512"/>
    </source>
</evidence>
<evidence type="ECO:0000256" key="3">
    <source>
        <dbReference type="ARBA" id="ARBA00022729"/>
    </source>
</evidence>
<dbReference type="PANTHER" id="PTHR42953:SF2">
    <property type="entry name" value="ADHESION PROTEIN"/>
    <property type="match status" value="1"/>
</dbReference>
<dbReference type="PANTHER" id="PTHR42953">
    <property type="entry name" value="HIGH-AFFINITY ZINC UPTAKE SYSTEM PROTEIN ZNUA-RELATED"/>
    <property type="match status" value="1"/>
</dbReference>
<feature type="chain" id="PRO_5007573450" evidence="6">
    <location>
        <begin position="18"/>
        <end position="290"/>
    </location>
</feature>
<keyword evidence="5" id="KW-0175">Coiled coil</keyword>
<dbReference type="SUPFAM" id="SSF53807">
    <property type="entry name" value="Helical backbone' metal receptor"/>
    <property type="match status" value="1"/>
</dbReference>
<reference evidence="7 8" key="1">
    <citation type="submission" date="2016-03" db="EMBL/GenBank/DDBJ databases">
        <authorList>
            <person name="Ploux O."/>
        </authorList>
    </citation>
    <scope>NUCLEOTIDE SEQUENCE [LARGE SCALE GENOMIC DNA]</scope>
    <source>
        <strain evidence="7 8">R0</strain>
    </source>
</reference>
<keyword evidence="3 6" id="KW-0732">Signal</keyword>
<dbReference type="Pfam" id="PF01297">
    <property type="entry name" value="ZnuA"/>
    <property type="match status" value="1"/>
</dbReference>
<evidence type="ECO:0000256" key="5">
    <source>
        <dbReference type="SAM" id="Coils"/>
    </source>
</evidence>
<dbReference type="GO" id="GO:0007155">
    <property type="term" value="P:cell adhesion"/>
    <property type="evidence" value="ECO:0007669"/>
    <property type="project" value="InterPro"/>
</dbReference>
<feature type="signal peptide" evidence="6">
    <location>
        <begin position="1"/>
        <end position="17"/>
    </location>
</feature>
<keyword evidence="8" id="KW-1185">Reference proteome</keyword>
<name>A0A150WPE7_BDEBC</name>
<dbReference type="EMBL" id="LUKE01000001">
    <property type="protein sequence ID" value="KYG66177.1"/>
    <property type="molecule type" value="Genomic_DNA"/>
</dbReference>
<dbReference type="InterPro" id="IPR006128">
    <property type="entry name" value="Lipoprotein_PsaA-like"/>
</dbReference>
<dbReference type="AlphaFoldDB" id="A0A150WPE7"/>
<dbReference type="PRINTS" id="PR00690">
    <property type="entry name" value="ADHESNFAMILY"/>
</dbReference>
<dbReference type="PRINTS" id="PR00691">
    <property type="entry name" value="ADHESINB"/>
</dbReference>
<dbReference type="OrthoDB" id="5292050at2"/>